<evidence type="ECO:0000313" key="1">
    <source>
        <dbReference type="EMBL" id="KAJ8996012.1"/>
    </source>
</evidence>
<gene>
    <name evidence="1" type="ORF">HRR80_000757</name>
</gene>
<accession>A0AAN6F5S3</accession>
<proteinExistence type="predicted"/>
<protein>
    <submittedName>
        <fullName evidence="1">Uncharacterized protein</fullName>
    </submittedName>
</protein>
<evidence type="ECO:0000313" key="2">
    <source>
        <dbReference type="Proteomes" id="UP001161757"/>
    </source>
</evidence>
<sequence>MSDSPWNCQRTLQWSRYSMLRQGLESHALYREENICHVMAGVFLLRECERRAAGTRLFRSFLSGAVEAGEICARRGFFSAFLPFDGSSMTPPPPFFLCAEASADEMNATFLFSIFSAKANHLLNRRGSGKIGRRPSPD</sequence>
<dbReference type="AlphaFoldDB" id="A0AAN6F5S3"/>
<dbReference type="EMBL" id="JAJGCB010000001">
    <property type="protein sequence ID" value="KAJ8996012.1"/>
    <property type="molecule type" value="Genomic_DNA"/>
</dbReference>
<dbReference type="Proteomes" id="UP001161757">
    <property type="component" value="Unassembled WGS sequence"/>
</dbReference>
<comment type="caution">
    <text evidence="1">The sequence shown here is derived from an EMBL/GenBank/DDBJ whole genome shotgun (WGS) entry which is preliminary data.</text>
</comment>
<name>A0AAN6F5S3_EXODE</name>
<organism evidence="1 2">
    <name type="scientific">Exophiala dermatitidis</name>
    <name type="common">Black yeast-like fungus</name>
    <name type="synonym">Wangiella dermatitidis</name>
    <dbReference type="NCBI Taxonomy" id="5970"/>
    <lineage>
        <taxon>Eukaryota</taxon>
        <taxon>Fungi</taxon>
        <taxon>Dikarya</taxon>
        <taxon>Ascomycota</taxon>
        <taxon>Pezizomycotina</taxon>
        <taxon>Eurotiomycetes</taxon>
        <taxon>Chaetothyriomycetidae</taxon>
        <taxon>Chaetothyriales</taxon>
        <taxon>Herpotrichiellaceae</taxon>
        <taxon>Exophiala</taxon>
    </lineage>
</organism>
<reference evidence="1" key="1">
    <citation type="submission" date="2023-01" db="EMBL/GenBank/DDBJ databases">
        <title>Exophiala dermititidis isolated from Cystic Fibrosis Patient.</title>
        <authorList>
            <person name="Kurbessoian T."/>
            <person name="Crocker A."/>
            <person name="Murante D."/>
            <person name="Hogan D.A."/>
            <person name="Stajich J.E."/>
        </authorList>
    </citation>
    <scope>NUCLEOTIDE SEQUENCE</scope>
    <source>
        <strain evidence="1">Ex8</strain>
    </source>
</reference>